<accession>A0A8H7EYS0</accession>
<evidence type="ECO:0000256" key="1">
    <source>
        <dbReference type="ARBA" id="ARBA00001971"/>
    </source>
</evidence>
<keyword evidence="5 9" id="KW-0479">Metal-binding</keyword>
<dbReference type="PANTHER" id="PTHR24305">
    <property type="entry name" value="CYTOCHROME P450"/>
    <property type="match status" value="1"/>
</dbReference>
<evidence type="ECO:0000256" key="2">
    <source>
        <dbReference type="ARBA" id="ARBA00005179"/>
    </source>
</evidence>
<evidence type="ECO:0000256" key="7">
    <source>
        <dbReference type="ARBA" id="ARBA00023004"/>
    </source>
</evidence>
<keyword evidence="6" id="KW-0560">Oxidoreductase</keyword>
<comment type="similarity">
    <text evidence="3">Belongs to the cytochrome P450 family.</text>
</comment>
<dbReference type="CDD" id="cd11061">
    <property type="entry name" value="CYP67-like"/>
    <property type="match status" value="1"/>
</dbReference>
<evidence type="ECO:0000256" key="3">
    <source>
        <dbReference type="ARBA" id="ARBA00010617"/>
    </source>
</evidence>
<dbReference type="AlphaFoldDB" id="A0A8H7EYS0"/>
<dbReference type="Proteomes" id="UP000629468">
    <property type="component" value="Unassembled WGS sequence"/>
</dbReference>
<dbReference type="OMA" id="FLRKPMG"/>
<feature type="binding site" description="axial binding residue" evidence="9">
    <location>
        <position position="487"/>
    </location>
    <ligand>
        <name>heme</name>
        <dbReference type="ChEBI" id="CHEBI:30413"/>
    </ligand>
    <ligandPart>
        <name>Fe</name>
        <dbReference type="ChEBI" id="CHEBI:18248"/>
    </ligandPart>
</feature>
<gene>
    <name evidence="10" type="ORF">Agabi119p4_8186</name>
</gene>
<dbReference type="InterPro" id="IPR002401">
    <property type="entry name" value="Cyt_P450_E_grp-I"/>
</dbReference>
<dbReference type="SUPFAM" id="SSF48264">
    <property type="entry name" value="Cytochrome P450"/>
    <property type="match status" value="1"/>
</dbReference>
<dbReference type="InterPro" id="IPR050121">
    <property type="entry name" value="Cytochrome_P450_monoxygenase"/>
</dbReference>
<evidence type="ECO:0000256" key="8">
    <source>
        <dbReference type="ARBA" id="ARBA00023033"/>
    </source>
</evidence>
<proteinExistence type="inferred from homology"/>
<evidence type="ECO:0000313" key="11">
    <source>
        <dbReference type="Proteomes" id="UP000629468"/>
    </source>
</evidence>
<dbReference type="GO" id="GO:0016705">
    <property type="term" value="F:oxidoreductase activity, acting on paired donors, with incorporation or reduction of molecular oxygen"/>
    <property type="evidence" value="ECO:0007669"/>
    <property type="project" value="InterPro"/>
</dbReference>
<evidence type="ECO:0000256" key="5">
    <source>
        <dbReference type="ARBA" id="ARBA00022723"/>
    </source>
</evidence>
<evidence type="ECO:0000313" key="10">
    <source>
        <dbReference type="EMBL" id="KAF7763649.1"/>
    </source>
</evidence>
<organism evidence="10 11">
    <name type="scientific">Agaricus bisporus var. burnettii</name>
    <dbReference type="NCBI Taxonomy" id="192524"/>
    <lineage>
        <taxon>Eukaryota</taxon>
        <taxon>Fungi</taxon>
        <taxon>Dikarya</taxon>
        <taxon>Basidiomycota</taxon>
        <taxon>Agaricomycotina</taxon>
        <taxon>Agaricomycetes</taxon>
        <taxon>Agaricomycetidae</taxon>
        <taxon>Agaricales</taxon>
        <taxon>Agaricineae</taxon>
        <taxon>Agaricaceae</taxon>
        <taxon>Agaricus</taxon>
    </lineage>
</organism>
<name>A0A8H7EYS0_AGABI</name>
<evidence type="ECO:0000256" key="4">
    <source>
        <dbReference type="ARBA" id="ARBA00022617"/>
    </source>
</evidence>
<sequence length="541" mass="60146">MIIETFKNFVAQADTTTLACAIPAAVVLFHVIPWLTDSHSLRKYPGPFFAKFSDFWLAFTSRGGRRSEIIHDYHKKFGPVVRIAPNHVSISDPDALNAVYGHGTGTLKSEFYDAFVAMDRGLFNVRDRHDHTRKRKVISHIFAQKSVVAFEPKIAIYVTQLLNQWDRLYDMAVKGGSGNEGEGGWKGKDGKLYLDILPWMNYLAFDTIGDLAFGEPFGMLAAAKDMAVVPKDQQSAMNSYGKETKEEDILTVPVIEAFNNRGEFNLVMGSLPLHWRPLARRLPGLAQGSRDFKTVAGIAVAAASKRLSSSTDRIDLMSKLQNSRDSNGNPMSREEMTAEALTLLVAGSDTSSNACAAFLYHVAANPSVQDKLHQELDEQLGTEDELVATAEQIKRLTYLEACINEALRIQSVSGIGLPRVVPEGGLEVLGNFFPEGTVLSVPSYSVHRDTKSWGDDTETYRPERWFERDQAAMNKAFNPYSVGPRSCVGRNLAAMELSIILASIMRRYEFVLKDEDKPLVISEGFLRKPLSVDLGIKRRDV</sequence>
<dbReference type="GO" id="GO:0004497">
    <property type="term" value="F:monooxygenase activity"/>
    <property type="evidence" value="ECO:0007669"/>
    <property type="project" value="UniProtKB-KW"/>
</dbReference>
<dbReference type="PANTHER" id="PTHR24305:SF29">
    <property type="entry name" value="BENZOATE-PARA-HYDROXYLASE"/>
    <property type="match status" value="1"/>
</dbReference>
<dbReference type="Pfam" id="PF00067">
    <property type="entry name" value="p450"/>
    <property type="match status" value="1"/>
</dbReference>
<protein>
    <submittedName>
        <fullName evidence="10">Uncharacterized protein</fullName>
    </submittedName>
</protein>
<comment type="caution">
    <text evidence="10">The sequence shown here is derived from an EMBL/GenBank/DDBJ whole genome shotgun (WGS) entry which is preliminary data.</text>
</comment>
<evidence type="ECO:0000256" key="6">
    <source>
        <dbReference type="ARBA" id="ARBA00023002"/>
    </source>
</evidence>
<dbReference type="GO" id="GO:0020037">
    <property type="term" value="F:heme binding"/>
    <property type="evidence" value="ECO:0007669"/>
    <property type="project" value="InterPro"/>
</dbReference>
<reference evidence="10 11" key="1">
    <citation type="journal article" name="Sci. Rep.">
        <title>Telomere-to-telomere assembled and centromere annotated genomes of the two main subspecies of the button mushroom Agaricus bisporus reveal especially polymorphic chromosome ends.</title>
        <authorList>
            <person name="Sonnenberg A.S.M."/>
            <person name="Sedaghat-Telgerd N."/>
            <person name="Lavrijssen B."/>
            <person name="Ohm R.A."/>
            <person name="Hendrickx P.M."/>
            <person name="Scholtmeijer K."/>
            <person name="Baars J.J.P."/>
            <person name="van Peer A."/>
        </authorList>
    </citation>
    <scope>NUCLEOTIDE SEQUENCE [LARGE SCALE GENOMIC DNA]</scope>
    <source>
        <strain evidence="10 11">H119_p4</strain>
    </source>
</reference>
<keyword evidence="7 9" id="KW-0408">Iron</keyword>
<keyword evidence="4 9" id="KW-0349">Heme</keyword>
<comment type="pathway">
    <text evidence="2">Secondary metabolite biosynthesis.</text>
</comment>
<dbReference type="InterPro" id="IPR001128">
    <property type="entry name" value="Cyt_P450"/>
</dbReference>
<dbReference type="PRINTS" id="PR00463">
    <property type="entry name" value="EP450I"/>
</dbReference>
<keyword evidence="8" id="KW-0503">Monooxygenase</keyword>
<dbReference type="InterPro" id="IPR036396">
    <property type="entry name" value="Cyt_P450_sf"/>
</dbReference>
<comment type="cofactor">
    <cofactor evidence="1 9">
        <name>heme</name>
        <dbReference type="ChEBI" id="CHEBI:30413"/>
    </cofactor>
</comment>
<dbReference type="GO" id="GO:0005506">
    <property type="term" value="F:iron ion binding"/>
    <property type="evidence" value="ECO:0007669"/>
    <property type="project" value="InterPro"/>
</dbReference>
<dbReference type="Gene3D" id="1.10.630.10">
    <property type="entry name" value="Cytochrome P450"/>
    <property type="match status" value="1"/>
</dbReference>
<dbReference type="EMBL" id="JABXXO010000011">
    <property type="protein sequence ID" value="KAF7763649.1"/>
    <property type="molecule type" value="Genomic_DNA"/>
</dbReference>
<dbReference type="PRINTS" id="PR00385">
    <property type="entry name" value="P450"/>
</dbReference>
<evidence type="ECO:0000256" key="9">
    <source>
        <dbReference type="PIRSR" id="PIRSR602401-1"/>
    </source>
</evidence>